<reference evidence="4" key="1">
    <citation type="submission" date="2022-10" db="EMBL/GenBank/DDBJ databases">
        <title>Genome assembly of Pristionchus species.</title>
        <authorList>
            <person name="Yoshida K."/>
            <person name="Sommer R.J."/>
        </authorList>
    </citation>
    <scope>NUCLEOTIDE SEQUENCE [LARGE SCALE GENOMIC DNA]</scope>
    <source>
        <strain evidence="4">RS5460</strain>
    </source>
</reference>
<keyword evidence="1" id="KW-0175">Coiled coil</keyword>
<feature type="coiled-coil region" evidence="1">
    <location>
        <begin position="179"/>
        <end position="213"/>
    </location>
</feature>
<dbReference type="AlphaFoldDB" id="A0AAN5CGG4"/>
<accession>A0AAN5CGG4</accession>
<evidence type="ECO:0000256" key="1">
    <source>
        <dbReference type="SAM" id="Coils"/>
    </source>
</evidence>
<gene>
    <name evidence="3" type="ORF">PMAYCL1PPCAC_13204</name>
</gene>
<organism evidence="3 4">
    <name type="scientific">Pristionchus mayeri</name>
    <dbReference type="NCBI Taxonomy" id="1317129"/>
    <lineage>
        <taxon>Eukaryota</taxon>
        <taxon>Metazoa</taxon>
        <taxon>Ecdysozoa</taxon>
        <taxon>Nematoda</taxon>
        <taxon>Chromadorea</taxon>
        <taxon>Rhabditida</taxon>
        <taxon>Rhabditina</taxon>
        <taxon>Diplogasteromorpha</taxon>
        <taxon>Diplogasteroidea</taxon>
        <taxon>Neodiplogasteridae</taxon>
        <taxon>Pristionchus</taxon>
    </lineage>
</organism>
<comment type="caution">
    <text evidence="3">The sequence shown here is derived from an EMBL/GenBank/DDBJ whole genome shotgun (WGS) entry which is preliminary data.</text>
</comment>
<evidence type="ECO:0000313" key="4">
    <source>
        <dbReference type="Proteomes" id="UP001328107"/>
    </source>
</evidence>
<feature type="region of interest" description="Disordered" evidence="2">
    <location>
        <begin position="1"/>
        <end position="48"/>
    </location>
</feature>
<protein>
    <submittedName>
        <fullName evidence="3">Uncharacterized protein</fullName>
    </submittedName>
</protein>
<sequence length="334" mass="38163">LQERSDHQSGRMGDIYGSRPPKRQIDGDEDSAYKRQPAMSTHSSVKRQTEFHAHSEVFEMHQQILHWVDKYERAAQAATAAEARAKFLENLIGQNPMISNERVNQLEQRVIYLTNELENERLQSKKRIDELTHTVVQNERFMQQSQQNSADKGANSGPRLNQEHDSDIIAVDESSSSSEAALRKKVHDLESKYQMAVREMEEARLKSKFLENLIETSSVHSDRISAAVSADGSQNKDVVKFSSFHTIVHEKYNNEYRKLGQSMDQGISNAGKRMREEEPAAYADAKECAKAWTAFYNKNRAQIPPEYVASNREAFVKRWTSKRNADDVVELSDG</sequence>
<proteinExistence type="predicted"/>
<feature type="coiled-coil region" evidence="1">
    <location>
        <begin position="71"/>
        <end position="134"/>
    </location>
</feature>
<dbReference type="EMBL" id="BTRK01000003">
    <property type="protein sequence ID" value="GMR43009.1"/>
    <property type="molecule type" value="Genomic_DNA"/>
</dbReference>
<feature type="region of interest" description="Disordered" evidence="2">
    <location>
        <begin position="142"/>
        <end position="162"/>
    </location>
</feature>
<dbReference type="Proteomes" id="UP001328107">
    <property type="component" value="Unassembled WGS sequence"/>
</dbReference>
<feature type="non-terminal residue" evidence="3">
    <location>
        <position position="1"/>
    </location>
</feature>
<name>A0AAN5CGG4_9BILA</name>
<evidence type="ECO:0000313" key="3">
    <source>
        <dbReference type="EMBL" id="GMR43009.1"/>
    </source>
</evidence>
<evidence type="ECO:0000256" key="2">
    <source>
        <dbReference type="SAM" id="MobiDB-lite"/>
    </source>
</evidence>
<keyword evidence="4" id="KW-1185">Reference proteome</keyword>